<organism evidence="3 4">
    <name type="scientific">Colocasia esculenta</name>
    <name type="common">Wild taro</name>
    <name type="synonym">Arum esculentum</name>
    <dbReference type="NCBI Taxonomy" id="4460"/>
    <lineage>
        <taxon>Eukaryota</taxon>
        <taxon>Viridiplantae</taxon>
        <taxon>Streptophyta</taxon>
        <taxon>Embryophyta</taxon>
        <taxon>Tracheophyta</taxon>
        <taxon>Spermatophyta</taxon>
        <taxon>Magnoliopsida</taxon>
        <taxon>Liliopsida</taxon>
        <taxon>Araceae</taxon>
        <taxon>Aroideae</taxon>
        <taxon>Colocasieae</taxon>
        <taxon>Colocasia</taxon>
    </lineage>
</organism>
<proteinExistence type="predicted"/>
<name>A0A843UWT9_COLES</name>
<feature type="domain" description="Putative plant transposon protein" evidence="2">
    <location>
        <begin position="87"/>
        <end position="263"/>
    </location>
</feature>
<evidence type="ECO:0000259" key="2">
    <source>
        <dbReference type="Pfam" id="PF20167"/>
    </source>
</evidence>
<evidence type="ECO:0000256" key="1">
    <source>
        <dbReference type="SAM" id="MobiDB-lite"/>
    </source>
</evidence>
<gene>
    <name evidence="3" type="ORF">Taro_020619</name>
</gene>
<reference evidence="3" key="1">
    <citation type="submission" date="2017-07" db="EMBL/GenBank/DDBJ databases">
        <title>Taro Niue Genome Assembly and Annotation.</title>
        <authorList>
            <person name="Atibalentja N."/>
            <person name="Keating K."/>
            <person name="Fields C.J."/>
        </authorList>
    </citation>
    <scope>NUCLEOTIDE SEQUENCE</scope>
    <source>
        <strain evidence="3">Niue_2</strain>
        <tissue evidence="3">Leaf</tissue>
    </source>
</reference>
<evidence type="ECO:0000313" key="3">
    <source>
        <dbReference type="EMBL" id="MQL88058.1"/>
    </source>
</evidence>
<dbReference type="Proteomes" id="UP000652761">
    <property type="component" value="Unassembled WGS sequence"/>
</dbReference>
<dbReference type="AlphaFoldDB" id="A0A843UWT9"/>
<evidence type="ECO:0000313" key="4">
    <source>
        <dbReference type="Proteomes" id="UP000652761"/>
    </source>
</evidence>
<dbReference type="InterPro" id="IPR046796">
    <property type="entry name" value="Transposase_32_dom"/>
</dbReference>
<accession>A0A843UWT9</accession>
<feature type="region of interest" description="Disordered" evidence="1">
    <location>
        <begin position="328"/>
        <end position="367"/>
    </location>
</feature>
<protein>
    <recommendedName>
        <fullName evidence="2">Putative plant transposon protein domain-containing protein</fullName>
    </recommendedName>
</protein>
<dbReference type="EMBL" id="NMUH01001026">
    <property type="protein sequence ID" value="MQL88058.1"/>
    <property type="molecule type" value="Genomic_DNA"/>
</dbReference>
<dbReference type="Pfam" id="PF20167">
    <property type="entry name" value="Transposase_32"/>
    <property type="match status" value="1"/>
</dbReference>
<comment type="caution">
    <text evidence="3">The sequence shown here is derived from an EMBL/GenBank/DDBJ whole genome shotgun (WGS) entry which is preliminary data.</text>
</comment>
<sequence length="641" mass="72589">MMLLPLKGEARGAMTLRSSQGLPLHPHHLLREVELPLLVESSSSSSEATLSKPLREGKIILKPRAVDLEDSELNAPFPEVLNFFKFQSWQSFISEFRIVYPTLVQEFYMHLECTDEGYKSKVKGIEIDMPTDLAATIFKIPDEGADYHNFEFNLHEAYTILTELQVDESDPKQTHVTKFNTNTFPPVLRLTHHILTTIITPQGGGRDRLTDIQRFVIYCMNKDIKINLHVIMYQIISETTRANLHRSLPYAAHLTQVFKHFGVSLENEKSQKIPKSNIYCFKHVQKFMGFRIVGDQVRRGPAAVDAPVVQEDQPPAQEDQPHVAVEVDGPINAPLSPQLQPSSSLNPKTEIPSFSPQPPVHESTSFGGPSVPPELYTFLNDKFDALNTSIQTMAENFELRVQRLENTVSAKFIEQKAASDHAAQRFNRLIGTLANALVELKKHQEELETVLKGILANSQADVFNNKETLSQISKTRLSFAHLVDDLESMKNLSAHIDEEMTGLKKEFKSLHSYGWSAGSSSSSQPMSTDFSALQATMDKHLLQGWCRHTSHWYRHNVPSLRQKMKKWSTSVDTRPGQVDTKCRQVDTRWLSQKACFAVWDRVSTLDHLRSTLETSPREMICQSGTVCRHTSWAGRHTPESL</sequence>
<feature type="compositionally biased region" description="Low complexity" evidence="1">
    <location>
        <begin position="334"/>
        <end position="345"/>
    </location>
</feature>
<keyword evidence="4" id="KW-1185">Reference proteome</keyword>